<dbReference type="PANTHER" id="PTHR44013:SF1">
    <property type="entry name" value="ZINC-TYPE ALCOHOL DEHYDROGENASE-LIKE PROTEIN C16A3.02C"/>
    <property type="match status" value="1"/>
</dbReference>
<dbReference type="STRING" id="1891671.SAMN06295885_2027"/>
<dbReference type="CDD" id="cd05289">
    <property type="entry name" value="MDR_like_2"/>
    <property type="match status" value="1"/>
</dbReference>
<dbReference type="PANTHER" id="PTHR44013">
    <property type="entry name" value="ZINC-TYPE ALCOHOL DEHYDROGENASE-LIKE PROTEIN C16A3.02C"/>
    <property type="match status" value="1"/>
</dbReference>
<dbReference type="InterPro" id="IPR020843">
    <property type="entry name" value="ER"/>
</dbReference>
<feature type="domain" description="Enoyl reductase (ER)" evidence="1">
    <location>
        <begin position="10"/>
        <end position="307"/>
    </location>
</feature>
<dbReference type="Gene3D" id="3.90.180.10">
    <property type="entry name" value="Medium-chain alcohol dehydrogenases, catalytic domain"/>
    <property type="match status" value="1"/>
</dbReference>
<proteinExistence type="predicted"/>
<protein>
    <submittedName>
        <fullName evidence="2">NADPH:quinone reductase</fullName>
    </submittedName>
</protein>
<evidence type="ECO:0000313" key="3">
    <source>
        <dbReference type="Proteomes" id="UP000193711"/>
    </source>
</evidence>
<dbReference type="Proteomes" id="UP000193711">
    <property type="component" value="Unassembled WGS sequence"/>
</dbReference>
<dbReference type="InterPro" id="IPR011032">
    <property type="entry name" value="GroES-like_sf"/>
</dbReference>
<dbReference type="InterPro" id="IPR036291">
    <property type="entry name" value="NAD(P)-bd_dom_sf"/>
</dbReference>
<dbReference type="SMART" id="SM00829">
    <property type="entry name" value="PKS_ER"/>
    <property type="match status" value="1"/>
</dbReference>
<evidence type="ECO:0000313" key="2">
    <source>
        <dbReference type="EMBL" id="SMH42654.1"/>
    </source>
</evidence>
<gene>
    <name evidence="2" type="ORF">SAMN06295885_2027</name>
</gene>
<dbReference type="InterPro" id="IPR013154">
    <property type="entry name" value="ADH-like_N"/>
</dbReference>
<name>A0A1X7NWL7_9MICO</name>
<dbReference type="EMBL" id="FXBM01000002">
    <property type="protein sequence ID" value="SMH42654.1"/>
    <property type="molecule type" value="Genomic_DNA"/>
</dbReference>
<dbReference type="SUPFAM" id="SSF51735">
    <property type="entry name" value="NAD(P)-binding Rossmann-fold domains"/>
    <property type="match status" value="1"/>
</dbReference>
<accession>A0A1X7NWL7</accession>
<dbReference type="Pfam" id="PF13602">
    <property type="entry name" value="ADH_zinc_N_2"/>
    <property type="match status" value="1"/>
</dbReference>
<evidence type="ECO:0000259" key="1">
    <source>
        <dbReference type="SMART" id="SM00829"/>
    </source>
</evidence>
<keyword evidence="3" id="KW-1185">Reference proteome</keyword>
<dbReference type="GO" id="GO:0016491">
    <property type="term" value="F:oxidoreductase activity"/>
    <property type="evidence" value="ECO:0007669"/>
    <property type="project" value="InterPro"/>
</dbReference>
<organism evidence="2 3">
    <name type="scientific">Rathayibacter oskolensis</name>
    <dbReference type="NCBI Taxonomy" id="1891671"/>
    <lineage>
        <taxon>Bacteria</taxon>
        <taxon>Bacillati</taxon>
        <taxon>Actinomycetota</taxon>
        <taxon>Actinomycetes</taxon>
        <taxon>Micrococcales</taxon>
        <taxon>Microbacteriaceae</taxon>
        <taxon>Rathayibacter</taxon>
    </lineage>
</organism>
<dbReference type="AlphaFoldDB" id="A0A1X7NWL7"/>
<dbReference type="InterPro" id="IPR052733">
    <property type="entry name" value="Chloroplast_QOR"/>
</dbReference>
<sequence length="312" mass="31504">MKAVRFHEFGAPDVLRYEDVEQPVAGEGQVLLRVAGSAVNPADNGIRGGDLPIPVTLPHVPGYDVAGTVAAVGAGVTGHRVGDEVVGFLPMAESGSAAQFVVAPAEALVAAPTSVDLVDAAALPSVALTAWQALFDEAGLTGGQRVLITGAGGAVGGYAVQLAHRAGAHVIATASPRSRDAVTAAGADEVIDHTGSSVLEAVTEPVDVLLNLAPISPDEFTALVSLVRNGGVVVATTAWMPTPGDEERGVRGAGVYVRADVDELSGLVALVDRGELSIDVARRVPLSELPAIHAQIAAGSLRGKVVAVPDAD</sequence>
<dbReference type="SUPFAM" id="SSF50129">
    <property type="entry name" value="GroES-like"/>
    <property type="match status" value="1"/>
</dbReference>
<reference evidence="3" key="1">
    <citation type="submission" date="2017-04" db="EMBL/GenBank/DDBJ databases">
        <authorList>
            <person name="Varghese N."/>
            <person name="Submissions S."/>
        </authorList>
    </citation>
    <scope>NUCLEOTIDE SEQUENCE [LARGE SCALE GENOMIC DNA]</scope>
    <source>
        <strain evidence="3">VKM Ac-2121</strain>
    </source>
</reference>
<dbReference type="Pfam" id="PF08240">
    <property type="entry name" value="ADH_N"/>
    <property type="match status" value="1"/>
</dbReference>
<dbReference type="Gene3D" id="3.40.50.720">
    <property type="entry name" value="NAD(P)-binding Rossmann-like Domain"/>
    <property type="match status" value="1"/>
</dbReference>